<feature type="compositionally biased region" description="Basic and acidic residues" evidence="1">
    <location>
        <begin position="87"/>
        <end position="106"/>
    </location>
</feature>
<keyword evidence="2" id="KW-0472">Membrane</keyword>
<evidence type="ECO:0000313" key="4">
    <source>
        <dbReference type="Proteomes" id="UP000075809"/>
    </source>
</evidence>
<evidence type="ECO:0000256" key="2">
    <source>
        <dbReference type="SAM" id="Phobius"/>
    </source>
</evidence>
<protein>
    <submittedName>
        <fullName evidence="3">Uncharacterized protein</fullName>
    </submittedName>
</protein>
<feature type="compositionally biased region" description="Polar residues" evidence="1">
    <location>
        <begin position="109"/>
        <end position="124"/>
    </location>
</feature>
<organism evidence="3 4">
    <name type="scientific">Mycetomoellerius zeteki</name>
    <dbReference type="NCBI Taxonomy" id="64791"/>
    <lineage>
        <taxon>Eukaryota</taxon>
        <taxon>Metazoa</taxon>
        <taxon>Ecdysozoa</taxon>
        <taxon>Arthropoda</taxon>
        <taxon>Hexapoda</taxon>
        <taxon>Insecta</taxon>
        <taxon>Pterygota</taxon>
        <taxon>Neoptera</taxon>
        <taxon>Endopterygota</taxon>
        <taxon>Hymenoptera</taxon>
        <taxon>Apocrita</taxon>
        <taxon>Aculeata</taxon>
        <taxon>Formicoidea</taxon>
        <taxon>Formicidae</taxon>
        <taxon>Myrmicinae</taxon>
        <taxon>Mycetomoellerius</taxon>
    </lineage>
</organism>
<gene>
    <name evidence="3" type="ORF">ALC60_07854</name>
</gene>
<feature type="region of interest" description="Disordered" evidence="1">
    <location>
        <begin position="87"/>
        <end position="124"/>
    </location>
</feature>
<keyword evidence="2" id="KW-0812">Transmembrane</keyword>
<evidence type="ECO:0000313" key="3">
    <source>
        <dbReference type="EMBL" id="KYQ53124.1"/>
    </source>
</evidence>
<proteinExistence type="predicted"/>
<name>A0A151WZ14_9HYME</name>
<dbReference type="Proteomes" id="UP000075809">
    <property type="component" value="Unassembled WGS sequence"/>
</dbReference>
<evidence type="ECO:0000256" key="1">
    <source>
        <dbReference type="SAM" id="MobiDB-lite"/>
    </source>
</evidence>
<feature type="transmembrane region" description="Helical" evidence="2">
    <location>
        <begin position="24"/>
        <end position="47"/>
    </location>
</feature>
<dbReference type="AlphaFoldDB" id="A0A151WZ14"/>
<reference evidence="3 4" key="1">
    <citation type="submission" date="2015-09" db="EMBL/GenBank/DDBJ databases">
        <title>Trachymyrmex zeteki WGS genome.</title>
        <authorList>
            <person name="Nygaard S."/>
            <person name="Hu H."/>
            <person name="Boomsma J."/>
            <person name="Zhang G."/>
        </authorList>
    </citation>
    <scope>NUCLEOTIDE SEQUENCE [LARGE SCALE GENOMIC DNA]</scope>
    <source>
        <strain evidence="3">Tzet28-1</strain>
        <tissue evidence="3">Whole body</tissue>
    </source>
</reference>
<dbReference type="EMBL" id="KQ982649">
    <property type="protein sequence ID" value="KYQ53124.1"/>
    <property type="molecule type" value="Genomic_DNA"/>
</dbReference>
<accession>A0A151WZ14</accession>
<sequence>MGDSFISGAPTEVLRHYASPHYEMLVPFPATVSLGSHLFLLLILLPLSSRDTVIYYSILRYHEFPGDVILIVCHAVTTHGRRIGTGEDRRGAFAEGGKEGGVKRATDGTPMSATRTSSCGGTSRASGTAILDAVDIYPIFRLRWVCVLDGSLLSEEEDSVAGCETATDI</sequence>
<keyword evidence="2" id="KW-1133">Transmembrane helix</keyword>
<keyword evidence="4" id="KW-1185">Reference proteome</keyword>